<keyword evidence="12" id="KW-0234">DNA repair</keyword>
<dbReference type="Pfam" id="PF14815">
    <property type="entry name" value="NUDIX_4"/>
    <property type="match status" value="1"/>
</dbReference>
<sequence length="358" mass="41489">MTQEKRTELLKKLPEALIPWYRENARELPWRKDREPYHIWLSEIMLQQTRVEAVKDYYHRFLKKLPRIEDLARCDEADLLKLWEGLGYYNRARNLQKSAKMIVFENNGVFPSEYSEILRLPGIGEYTAGAIASNCFDEPVAAVDGNVLRVISRIIEMYDDILKPATKKYVKAKLEKVYPKKDCGDFTQSLMELGAIVCVPSGPPKCKLCPAEAFCLAHQHGTEAELPVKEKKKPRRIEERTVFLLSCEGKIAVRKRDTAGLLAGMWEFPNVEGKRSPSEAAAVAESWGCSLAELERETFRKHIFSHVEWHMSCYYFRCNEASDNFYWPKIHELYSRIALPTAFRQFLTDDPEHYLNNA</sequence>
<dbReference type="SMART" id="SM00478">
    <property type="entry name" value="ENDO3c"/>
    <property type="match status" value="1"/>
</dbReference>
<dbReference type="SUPFAM" id="SSF55811">
    <property type="entry name" value="Nudix"/>
    <property type="match status" value="1"/>
</dbReference>
<evidence type="ECO:0000256" key="8">
    <source>
        <dbReference type="ARBA" id="ARBA00022763"/>
    </source>
</evidence>
<evidence type="ECO:0000256" key="11">
    <source>
        <dbReference type="ARBA" id="ARBA00023014"/>
    </source>
</evidence>
<comment type="catalytic activity">
    <reaction evidence="1 14">
        <text>Hydrolyzes free adenine bases from 7,8-dihydro-8-oxoguanine:adenine mismatched double-stranded DNA, leaving an apurinic site.</text>
        <dbReference type="EC" id="3.2.2.31"/>
    </reaction>
</comment>
<dbReference type="GO" id="GO:0046872">
    <property type="term" value="F:metal ion binding"/>
    <property type="evidence" value="ECO:0007669"/>
    <property type="project" value="UniProtKB-UniRule"/>
</dbReference>
<evidence type="ECO:0000259" key="15">
    <source>
        <dbReference type="SMART" id="SM00478"/>
    </source>
</evidence>
<keyword evidence="10 14" id="KW-0408">Iron</keyword>
<dbReference type="Pfam" id="PF00730">
    <property type="entry name" value="HhH-GPD"/>
    <property type="match status" value="1"/>
</dbReference>
<dbReference type="SUPFAM" id="SSF48150">
    <property type="entry name" value="DNA-glycosylase"/>
    <property type="match status" value="1"/>
</dbReference>
<accession>A0A9J6QWY3</accession>
<gene>
    <name evidence="16" type="primary">mutY</name>
    <name evidence="16" type="ORF">OBO34_16800</name>
</gene>
<evidence type="ECO:0000313" key="17">
    <source>
        <dbReference type="Proteomes" id="UP001065549"/>
    </source>
</evidence>
<dbReference type="EMBL" id="JAOSHN010000007">
    <property type="protein sequence ID" value="MCU7380001.1"/>
    <property type="molecule type" value="Genomic_DNA"/>
</dbReference>
<dbReference type="GO" id="GO:0035485">
    <property type="term" value="F:adenine/guanine mispair binding"/>
    <property type="evidence" value="ECO:0007669"/>
    <property type="project" value="TreeGrafter"/>
</dbReference>
<evidence type="ECO:0000256" key="12">
    <source>
        <dbReference type="ARBA" id="ARBA00023204"/>
    </source>
</evidence>
<reference evidence="16" key="1">
    <citation type="submission" date="2022-09" db="EMBL/GenBank/DDBJ databases">
        <title>Culturomic study of gut microbiota in children with autism spectrum disorder.</title>
        <authorList>
            <person name="Efimov B.A."/>
            <person name="Chaplin A.V."/>
            <person name="Sokolova S.R."/>
            <person name="Pikina A.P."/>
            <person name="Korzhanova M."/>
            <person name="Belova V."/>
            <person name="Korostin D."/>
        </authorList>
    </citation>
    <scope>NUCLEOTIDE SEQUENCE</scope>
    <source>
        <strain evidence="16">ASD5510</strain>
    </source>
</reference>
<dbReference type="GO" id="GO:0051539">
    <property type="term" value="F:4 iron, 4 sulfur cluster binding"/>
    <property type="evidence" value="ECO:0007669"/>
    <property type="project" value="UniProtKB-UniRule"/>
</dbReference>
<evidence type="ECO:0000256" key="14">
    <source>
        <dbReference type="RuleBase" id="RU365096"/>
    </source>
</evidence>
<dbReference type="InterPro" id="IPR029119">
    <property type="entry name" value="MutY_C"/>
</dbReference>
<dbReference type="GO" id="GO:0032357">
    <property type="term" value="F:oxidized purine DNA binding"/>
    <property type="evidence" value="ECO:0007669"/>
    <property type="project" value="TreeGrafter"/>
</dbReference>
<protein>
    <recommendedName>
        <fullName evidence="5 14">Adenine DNA glycosylase</fullName>
        <ecNumber evidence="4 14">3.2.2.31</ecNumber>
    </recommendedName>
</protein>
<dbReference type="Gene3D" id="1.10.1670.10">
    <property type="entry name" value="Helix-hairpin-Helix base-excision DNA repair enzymes (C-terminal)"/>
    <property type="match status" value="1"/>
</dbReference>
<dbReference type="InterPro" id="IPR003265">
    <property type="entry name" value="HhH-GPD_domain"/>
</dbReference>
<dbReference type="Gene3D" id="3.90.79.10">
    <property type="entry name" value="Nucleoside Triphosphate Pyrophosphohydrolase"/>
    <property type="match status" value="1"/>
</dbReference>
<comment type="function">
    <text evidence="2">Adenine glycosylase active on G-A mispairs. MutY also corrects error-prone DNA synthesis past GO lesions which are due to the oxidatively damaged form of guanine: 7,8-dihydro-8-oxoguanine (8-oxo-dGTP).</text>
</comment>
<evidence type="ECO:0000256" key="5">
    <source>
        <dbReference type="ARBA" id="ARBA00022023"/>
    </source>
</evidence>
<keyword evidence="13 14" id="KW-0326">Glycosidase</keyword>
<dbReference type="InterPro" id="IPR044298">
    <property type="entry name" value="MIG/MutY"/>
</dbReference>
<dbReference type="Gene3D" id="1.10.340.30">
    <property type="entry name" value="Hypothetical protein, domain 2"/>
    <property type="match status" value="1"/>
</dbReference>
<dbReference type="FunFam" id="1.10.340.30:FF:000002">
    <property type="entry name" value="Adenine DNA glycosylase"/>
    <property type="match status" value="1"/>
</dbReference>
<dbReference type="EC" id="3.2.2.31" evidence="4 14"/>
<evidence type="ECO:0000256" key="7">
    <source>
        <dbReference type="ARBA" id="ARBA00022723"/>
    </source>
</evidence>
<evidence type="ECO:0000256" key="2">
    <source>
        <dbReference type="ARBA" id="ARBA00002933"/>
    </source>
</evidence>
<dbReference type="PANTHER" id="PTHR42944:SF1">
    <property type="entry name" value="ADENINE DNA GLYCOSYLASE"/>
    <property type="match status" value="1"/>
</dbReference>
<dbReference type="Proteomes" id="UP001065549">
    <property type="component" value="Unassembled WGS sequence"/>
</dbReference>
<dbReference type="GO" id="GO:0006298">
    <property type="term" value="P:mismatch repair"/>
    <property type="evidence" value="ECO:0007669"/>
    <property type="project" value="TreeGrafter"/>
</dbReference>
<dbReference type="GO" id="GO:0006284">
    <property type="term" value="P:base-excision repair"/>
    <property type="evidence" value="ECO:0007669"/>
    <property type="project" value="UniProtKB-UniRule"/>
</dbReference>
<dbReference type="InterPro" id="IPR023170">
    <property type="entry name" value="HhH_base_excis_C"/>
</dbReference>
<keyword evidence="8 14" id="KW-0227">DNA damage</keyword>
<dbReference type="PANTHER" id="PTHR42944">
    <property type="entry name" value="ADENINE DNA GLYCOSYLASE"/>
    <property type="match status" value="1"/>
</dbReference>
<evidence type="ECO:0000256" key="10">
    <source>
        <dbReference type="ARBA" id="ARBA00023004"/>
    </source>
</evidence>
<proteinExistence type="inferred from homology"/>
<evidence type="ECO:0000256" key="1">
    <source>
        <dbReference type="ARBA" id="ARBA00000843"/>
    </source>
</evidence>
<evidence type="ECO:0000256" key="9">
    <source>
        <dbReference type="ARBA" id="ARBA00022801"/>
    </source>
</evidence>
<dbReference type="AlphaFoldDB" id="A0A9J6QWY3"/>
<dbReference type="GO" id="GO:0000701">
    <property type="term" value="F:purine-specific mismatch base pair DNA N-glycosylase activity"/>
    <property type="evidence" value="ECO:0007669"/>
    <property type="project" value="UniProtKB-EC"/>
</dbReference>
<feature type="domain" description="HhH-GPD" evidence="15">
    <location>
        <begin position="45"/>
        <end position="196"/>
    </location>
</feature>
<dbReference type="CDD" id="cd00056">
    <property type="entry name" value="ENDO3c"/>
    <property type="match status" value="1"/>
</dbReference>
<dbReference type="InterPro" id="IPR015797">
    <property type="entry name" value="NUDIX_hydrolase-like_dom_sf"/>
</dbReference>
<evidence type="ECO:0000313" key="16">
    <source>
        <dbReference type="EMBL" id="MCU7380001.1"/>
    </source>
</evidence>
<keyword evidence="17" id="KW-1185">Reference proteome</keyword>
<organism evidence="16 17">
    <name type="scientific">Hominibacterium faecale</name>
    <dbReference type="NCBI Taxonomy" id="2839743"/>
    <lineage>
        <taxon>Bacteria</taxon>
        <taxon>Bacillati</taxon>
        <taxon>Bacillota</taxon>
        <taxon>Clostridia</taxon>
        <taxon>Peptostreptococcales</taxon>
        <taxon>Anaerovoracaceae</taxon>
        <taxon>Hominibacterium</taxon>
    </lineage>
</organism>
<dbReference type="InterPro" id="IPR011257">
    <property type="entry name" value="DNA_glycosylase"/>
</dbReference>
<dbReference type="GO" id="GO:0034039">
    <property type="term" value="F:8-oxo-7,8-dihydroguanine DNA N-glycosylase activity"/>
    <property type="evidence" value="ECO:0007669"/>
    <property type="project" value="TreeGrafter"/>
</dbReference>
<comment type="cofactor">
    <cofactor evidence="14">
        <name>[4Fe-4S] cluster</name>
        <dbReference type="ChEBI" id="CHEBI:49883"/>
    </cofactor>
    <text evidence="14">Binds 1 [4Fe-4S] cluster.</text>
</comment>
<keyword evidence="6" id="KW-0004">4Fe-4S</keyword>
<evidence type="ECO:0000256" key="6">
    <source>
        <dbReference type="ARBA" id="ARBA00022485"/>
    </source>
</evidence>
<evidence type="ECO:0000256" key="3">
    <source>
        <dbReference type="ARBA" id="ARBA00008343"/>
    </source>
</evidence>
<evidence type="ECO:0000256" key="13">
    <source>
        <dbReference type="ARBA" id="ARBA00023295"/>
    </source>
</evidence>
<comment type="caution">
    <text evidence="16">The sequence shown here is derived from an EMBL/GenBank/DDBJ whole genome shotgun (WGS) entry which is preliminary data.</text>
</comment>
<keyword evidence="9" id="KW-0378">Hydrolase</keyword>
<dbReference type="NCBIfam" id="TIGR01084">
    <property type="entry name" value="mutY"/>
    <property type="match status" value="1"/>
</dbReference>
<comment type="similarity">
    <text evidence="3 14">Belongs to the Nth/MutY family.</text>
</comment>
<dbReference type="CDD" id="cd03431">
    <property type="entry name" value="NUDIX_DNA_Glycosylase_C-MutY"/>
    <property type="match status" value="1"/>
</dbReference>
<evidence type="ECO:0000256" key="4">
    <source>
        <dbReference type="ARBA" id="ARBA00012045"/>
    </source>
</evidence>
<name>A0A9J6QWY3_9FIRM</name>
<dbReference type="InterPro" id="IPR005760">
    <property type="entry name" value="A/G_AdeGlyc_MutY"/>
</dbReference>
<keyword evidence="7" id="KW-0479">Metal-binding</keyword>
<dbReference type="RefSeq" id="WP_253019575.1">
    <property type="nucleotide sequence ID" value="NZ_JAOSHN010000007.1"/>
</dbReference>
<keyword evidence="11" id="KW-0411">Iron-sulfur</keyword>